<dbReference type="SUPFAM" id="SSF52540">
    <property type="entry name" value="P-loop containing nucleoside triphosphate hydrolases"/>
    <property type="match status" value="2"/>
</dbReference>
<name>A0A1D6IJ46_MAIZE</name>
<dbReference type="EMBL" id="CM007650">
    <property type="protein sequence ID" value="ONM59486.1"/>
    <property type="molecule type" value="Genomic_DNA"/>
</dbReference>
<dbReference type="InterPro" id="IPR000626">
    <property type="entry name" value="Ubiquitin-like_dom"/>
</dbReference>
<evidence type="ECO:0000259" key="6">
    <source>
        <dbReference type="PROSITE" id="PS51194"/>
    </source>
</evidence>
<evidence type="ECO:0000259" key="5">
    <source>
        <dbReference type="PROSITE" id="PS51192"/>
    </source>
</evidence>
<feature type="compositionally biased region" description="Polar residues" evidence="3">
    <location>
        <begin position="174"/>
        <end position="189"/>
    </location>
</feature>
<feature type="domain" description="Helicase C-terminal" evidence="6">
    <location>
        <begin position="421"/>
        <end position="598"/>
    </location>
</feature>
<dbReference type="ExpressionAtlas" id="A0A1D6IJ46">
    <property type="expression patterns" value="baseline and differential"/>
</dbReference>
<feature type="region of interest" description="Disordered" evidence="3">
    <location>
        <begin position="154"/>
        <end position="199"/>
    </location>
</feature>
<keyword evidence="2" id="KW-0067">ATP-binding</keyword>
<dbReference type="InterPro" id="IPR014001">
    <property type="entry name" value="Helicase_ATP-bd"/>
</dbReference>
<dbReference type="SMART" id="SM00487">
    <property type="entry name" value="DEXDc"/>
    <property type="match status" value="1"/>
</dbReference>
<dbReference type="InterPro" id="IPR027417">
    <property type="entry name" value="P-loop_NTPase"/>
</dbReference>
<dbReference type="InterPro" id="IPR018973">
    <property type="entry name" value="MZB"/>
</dbReference>
<organism evidence="7">
    <name type="scientific">Zea mays</name>
    <name type="common">Maize</name>
    <dbReference type="NCBI Taxonomy" id="4577"/>
    <lineage>
        <taxon>Eukaryota</taxon>
        <taxon>Viridiplantae</taxon>
        <taxon>Streptophyta</taxon>
        <taxon>Embryophyta</taxon>
        <taxon>Tracheophyta</taxon>
        <taxon>Spermatophyta</taxon>
        <taxon>Magnoliopsida</taxon>
        <taxon>Liliopsida</taxon>
        <taxon>Poales</taxon>
        <taxon>Poaceae</taxon>
        <taxon>PACMAD clade</taxon>
        <taxon>Panicoideae</taxon>
        <taxon>Andropogonodae</taxon>
        <taxon>Andropogoneae</taxon>
        <taxon>Tripsacinae</taxon>
        <taxon>Zea</taxon>
    </lineage>
</organism>
<feature type="domain" description="Helicase ATP-binding" evidence="5">
    <location>
        <begin position="280"/>
        <end position="461"/>
    </location>
</feature>
<feature type="region of interest" description="Disordered" evidence="3">
    <location>
        <begin position="93"/>
        <end position="112"/>
    </location>
</feature>
<keyword evidence="1" id="KW-0547">Nucleotide-binding</keyword>
<proteinExistence type="predicted"/>
<reference evidence="7" key="1">
    <citation type="submission" date="2015-12" db="EMBL/GenBank/DDBJ databases">
        <title>Update maize B73 reference genome by single molecule sequencing technologies.</title>
        <authorList>
            <consortium name="Maize Genome Sequencing Project"/>
            <person name="Ware D."/>
        </authorList>
    </citation>
    <scope>NUCLEOTIDE SEQUENCE [LARGE SCALE GENOMIC DNA]</scope>
    <source>
        <tissue evidence="7">Seedling</tissue>
    </source>
</reference>
<sequence>MTAEQEWSEVQVRALDGRSTVVKLPLGASVRDLKAALRTSFLPAQVSPSFHLFLKGAKLRLDAEIGSLAIGDGDFIVLVPFTRTPQQHFSVSTASQDQGHCPPKQPEVSSAANSAWQDIMDDLSAMPASPQSDAASKDFYSSCDPCSGRFTEDMKAGQISTSGSSRKRRKTCKENGNGSPQMVSSSEANGTAEKHNISKKSGVAKSAAMLCHDMQPLKPAEMVEHLKQGLGKEGQIVHIQEISSREASFTELPCNLSEAMREALKSIGISRLYSHQSQAITSSISGRHIVVATSTSSGKSLCYNIPVLECLSQDLMACALYIFPMKALAQDQLRTLIKLKNASHIDVDVKIYDGDTPREDRLWIRDNARLLITNPDMLHVSILPYHGQFQRILSNLRYIVIDEAHSYKGAFGCHTALIIRRLKRICSNVYGSCPTFIFCTATSANPCEHVMELANLDEVELIQNDGSPCGSKYFLLWNPSLPMTEGRSKASSVHRRSRREILQETAKELVDSICVYRAGYIAELGIDVGHIDATLHLGFPGSIASLWQQAGRSGRRAKQSLAIYVAFEGPLDQYFMKFPHKLFGRSIEHCQVDSHNLKVLEQHLPCAAYEHPLCVQYDECYFGSSLDSVMTTLKDKGYIINNRAGPFSSSMWNYIGPEKSPSQAVSIRAIEQDRYKVIDKLNSRLLEEIEESKAFFQVYEGAVYMHQGANYLVEELDLASRTAFCRKADLKYYTKTRDYTDINVLGGEFVCSQGYYYSSFLYIFFIIDSSPGVAYLPTSICRTNRVKTTAQANDCTVTTKWFGFYRISKSSNTISDSFELNLPPYSFTSQAVWVRIPHSVKMTVEESKLEFRGGSHAASHALLNIVPLHMMCSASDLGTECANPHESRGIPDRILLYDRHPGGIGIASQAQMLFEELLLAALEVVSTCNCTSAVGCPNCIQSLTCSEYNEVLDKEAAILILKGVIDYERSYFEAEDASQRSC</sequence>
<dbReference type="PROSITE" id="PS51194">
    <property type="entry name" value="HELICASE_CTER"/>
    <property type="match status" value="1"/>
</dbReference>
<dbReference type="Pfam" id="PF00270">
    <property type="entry name" value="DEAD"/>
    <property type="match status" value="1"/>
</dbReference>
<feature type="domain" description="Ubiquitin-like" evidence="4">
    <location>
        <begin position="8"/>
        <end position="79"/>
    </location>
</feature>
<dbReference type="CDD" id="cd17923">
    <property type="entry name" value="DEXHc_Hrq1-like"/>
    <property type="match status" value="1"/>
</dbReference>
<evidence type="ECO:0000259" key="4">
    <source>
        <dbReference type="PROSITE" id="PS50053"/>
    </source>
</evidence>
<dbReference type="PANTHER" id="PTHR47957">
    <property type="entry name" value="ATP-DEPENDENT HELICASE HRQ1"/>
    <property type="match status" value="1"/>
</dbReference>
<protein>
    <submittedName>
        <fullName evidence="7">Nucleic acid binding</fullName>
    </submittedName>
</protein>
<dbReference type="GO" id="GO:0005524">
    <property type="term" value="F:ATP binding"/>
    <property type="evidence" value="ECO:0007669"/>
    <property type="project" value="UniProtKB-KW"/>
</dbReference>
<dbReference type="InterPro" id="IPR001650">
    <property type="entry name" value="Helicase_C-like"/>
</dbReference>
<dbReference type="InterPro" id="IPR011545">
    <property type="entry name" value="DEAD/DEAH_box_helicase_dom"/>
</dbReference>
<dbReference type="PANTHER" id="PTHR47957:SF3">
    <property type="entry name" value="ATP-DEPENDENT HELICASE HRQ1"/>
    <property type="match status" value="1"/>
</dbReference>
<dbReference type="Pfam" id="PF22982">
    <property type="entry name" value="WHD_HRQ1"/>
    <property type="match status" value="1"/>
</dbReference>
<dbReference type="AlphaFoldDB" id="A0A1D6IJ46"/>
<dbReference type="Pfam" id="PF09369">
    <property type="entry name" value="MZB"/>
    <property type="match status" value="1"/>
</dbReference>
<evidence type="ECO:0000313" key="7">
    <source>
        <dbReference type="EMBL" id="ONM59486.1"/>
    </source>
</evidence>
<evidence type="ECO:0000256" key="3">
    <source>
        <dbReference type="SAM" id="MobiDB-lite"/>
    </source>
</evidence>
<gene>
    <name evidence="7" type="ORF">ZEAMMB73_Zm00001d022097</name>
</gene>
<evidence type="ECO:0000256" key="1">
    <source>
        <dbReference type="ARBA" id="ARBA00022741"/>
    </source>
</evidence>
<dbReference type="Gene3D" id="3.40.50.300">
    <property type="entry name" value="P-loop containing nucleotide triphosphate hydrolases"/>
    <property type="match status" value="2"/>
</dbReference>
<dbReference type="SUPFAM" id="SSF54236">
    <property type="entry name" value="Ubiquitin-like"/>
    <property type="match status" value="1"/>
</dbReference>
<dbReference type="GO" id="GO:0003676">
    <property type="term" value="F:nucleic acid binding"/>
    <property type="evidence" value="ECO:0007669"/>
    <property type="project" value="InterPro"/>
</dbReference>
<evidence type="ECO:0000256" key="2">
    <source>
        <dbReference type="ARBA" id="ARBA00022840"/>
    </source>
</evidence>
<dbReference type="InterPro" id="IPR055227">
    <property type="entry name" value="HRQ1_WHD"/>
</dbReference>
<dbReference type="CDD" id="cd17039">
    <property type="entry name" value="Ubl_ubiquitin_like"/>
    <property type="match status" value="1"/>
</dbReference>
<accession>A0A1D6IJ46</accession>
<dbReference type="PROSITE" id="PS51192">
    <property type="entry name" value="HELICASE_ATP_BIND_1"/>
    <property type="match status" value="1"/>
</dbReference>
<dbReference type="InterPro" id="IPR029071">
    <property type="entry name" value="Ubiquitin-like_domsf"/>
</dbReference>
<dbReference type="PROSITE" id="PS50053">
    <property type="entry name" value="UBIQUITIN_2"/>
    <property type="match status" value="1"/>
</dbReference>